<evidence type="ECO:0000256" key="10">
    <source>
        <dbReference type="PROSITE-ProRule" id="PRU00042"/>
    </source>
</evidence>
<evidence type="ECO:0008006" key="19">
    <source>
        <dbReference type="Google" id="ProtNLM"/>
    </source>
</evidence>
<evidence type="ECO:0000256" key="13">
    <source>
        <dbReference type="SAM" id="MobiDB-lite"/>
    </source>
</evidence>
<dbReference type="Gene3D" id="3.30.160.60">
    <property type="entry name" value="Classic Zinc Finger"/>
    <property type="match status" value="4"/>
</dbReference>
<evidence type="ECO:0000256" key="8">
    <source>
        <dbReference type="ARBA" id="ARBA00023163"/>
    </source>
</evidence>
<evidence type="ECO:0000313" key="17">
    <source>
        <dbReference type="EMBL" id="CAB3360077.1"/>
    </source>
</evidence>
<dbReference type="PROSITE" id="PS50950">
    <property type="entry name" value="ZF_THAP"/>
    <property type="match status" value="1"/>
</dbReference>
<evidence type="ECO:0000256" key="2">
    <source>
        <dbReference type="ARBA" id="ARBA00022723"/>
    </source>
</evidence>
<feature type="compositionally biased region" description="Basic residues" evidence="13">
    <location>
        <begin position="502"/>
        <end position="514"/>
    </location>
</feature>
<dbReference type="AlphaFoldDB" id="A0A8S1BWJ0"/>
<keyword evidence="18" id="KW-1185">Reference proteome</keyword>
<keyword evidence="7 11" id="KW-0238">DNA-binding</keyword>
<evidence type="ECO:0000256" key="4">
    <source>
        <dbReference type="ARBA" id="ARBA00022771"/>
    </source>
</evidence>
<feature type="domain" description="C2H2-type" evidence="14">
    <location>
        <begin position="977"/>
        <end position="1004"/>
    </location>
</feature>
<evidence type="ECO:0000313" key="18">
    <source>
        <dbReference type="Proteomes" id="UP000494165"/>
    </source>
</evidence>
<dbReference type="SMART" id="SM00980">
    <property type="entry name" value="THAP"/>
    <property type="match status" value="1"/>
</dbReference>
<feature type="domain" description="ZAD" evidence="16">
    <location>
        <begin position="229"/>
        <end position="306"/>
    </location>
</feature>
<evidence type="ECO:0000256" key="5">
    <source>
        <dbReference type="ARBA" id="ARBA00022833"/>
    </source>
</evidence>
<dbReference type="InterPro" id="IPR013087">
    <property type="entry name" value="Znf_C2H2_type"/>
</dbReference>
<feature type="binding site" evidence="12">
    <location>
        <position position="234"/>
    </location>
    <ligand>
        <name>Zn(2+)</name>
        <dbReference type="ChEBI" id="CHEBI:29105"/>
    </ligand>
</feature>
<accession>A0A8S1BWJ0</accession>
<dbReference type="InterPro" id="IPR006612">
    <property type="entry name" value="THAP_Znf"/>
</dbReference>
<dbReference type="GO" id="GO:0008270">
    <property type="term" value="F:zinc ion binding"/>
    <property type="evidence" value="ECO:0007669"/>
    <property type="project" value="UniProtKB-UniRule"/>
</dbReference>
<dbReference type="InterPro" id="IPR050752">
    <property type="entry name" value="C2H2-ZF_domain"/>
</dbReference>
<feature type="binding site" evidence="12">
    <location>
        <position position="231"/>
    </location>
    <ligand>
        <name>Zn(2+)</name>
        <dbReference type="ChEBI" id="CHEBI:29105"/>
    </ligand>
</feature>
<feature type="region of interest" description="Disordered" evidence="13">
    <location>
        <begin position="461"/>
        <end position="514"/>
    </location>
</feature>
<evidence type="ECO:0000256" key="3">
    <source>
        <dbReference type="ARBA" id="ARBA00022737"/>
    </source>
</evidence>
<feature type="domain" description="C2H2-type" evidence="14">
    <location>
        <begin position="1005"/>
        <end position="1034"/>
    </location>
</feature>
<feature type="domain" description="C2H2-type" evidence="14">
    <location>
        <begin position="732"/>
        <end position="761"/>
    </location>
</feature>
<feature type="domain" description="C2H2-type" evidence="14">
    <location>
        <begin position="1035"/>
        <end position="1063"/>
    </location>
</feature>
<feature type="domain" description="THAP-type" evidence="15">
    <location>
        <begin position="76"/>
        <end position="163"/>
    </location>
</feature>
<evidence type="ECO:0000259" key="14">
    <source>
        <dbReference type="PROSITE" id="PS50157"/>
    </source>
</evidence>
<dbReference type="EMBL" id="CADEPI010000002">
    <property type="protein sequence ID" value="CAB3360077.1"/>
    <property type="molecule type" value="Genomic_DNA"/>
</dbReference>
<evidence type="ECO:0000256" key="12">
    <source>
        <dbReference type="PROSITE-ProRule" id="PRU01263"/>
    </source>
</evidence>
<dbReference type="PROSITE" id="PS00028">
    <property type="entry name" value="ZINC_FINGER_C2H2_1"/>
    <property type="match status" value="7"/>
</dbReference>
<dbReference type="PANTHER" id="PTHR24384:SF189">
    <property type="entry name" value="C2H2-TYPE DOMAIN-CONTAINING PROTEIN-RELATED"/>
    <property type="match status" value="1"/>
</dbReference>
<dbReference type="SUPFAM" id="SSF57667">
    <property type="entry name" value="beta-beta-alpha zinc fingers"/>
    <property type="match status" value="4"/>
</dbReference>
<feature type="domain" description="C2H2-type" evidence="14">
    <location>
        <begin position="606"/>
        <end position="629"/>
    </location>
</feature>
<proteinExistence type="predicted"/>
<dbReference type="SMART" id="SM00868">
    <property type="entry name" value="zf-AD"/>
    <property type="match status" value="1"/>
</dbReference>
<dbReference type="InterPro" id="IPR036236">
    <property type="entry name" value="Znf_C2H2_sf"/>
</dbReference>
<feature type="region of interest" description="Disordered" evidence="13">
    <location>
        <begin position="353"/>
        <end position="386"/>
    </location>
</feature>
<keyword evidence="5 12" id="KW-0862">Zinc</keyword>
<dbReference type="OrthoDB" id="427030at2759"/>
<dbReference type="Gene3D" id="3.40.1800.20">
    <property type="match status" value="1"/>
</dbReference>
<dbReference type="Proteomes" id="UP000494165">
    <property type="component" value="Unassembled WGS sequence"/>
</dbReference>
<reference evidence="17 18" key="1">
    <citation type="submission" date="2020-04" db="EMBL/GenBank/DDBJ databases">
        <authorList>
            <person name="Alioto T."/>
            <person name="Alioto T."/>
            <person name="Gomez Garrido J."/>
        </authorList>
    </citation>
    <scope>NUCLEOTIDE SEQUENCE [LARGE SCALE GENOMIC DNA]</scope>
</reference>
<name>A0A8S1BWJ0_9INSE</name>
<feature type="binding site" evidence="12">
    <location>
        <position position="282"/>
    </location>
    <ligand>
        <name>Zn(2+)</name>
        <dbReference type="ChEBI" id="CHEBI:29105"/>
    </ligand>
</feature>
<keyword evidence="8" id="KW-0804">Transcription</keyword>
<dbReference type="SUPFAM" id="SSF57716">
    <property type="entry name" value="Glucocorticoid receptor-like (DNA-binding domain)"/>
    <property type="match status" value="2"/>
</dbReference>
<dbReference type="InterPro" id="IPR012934">
    <property type="entry name" value="Znf_AD"/>
</dbReference>
<evidence type="ECO:0000256" key="11">
    <source>
        <dbReference type="PROSITE-ProRule" id="PRU00309"/>
    </source>
</evidence>
<evidence type="ECO:0000256" key="7">
    <source>
        <dbReference type="ARBA" id="ARBA00023125"/>
    </source>
</evidence>
<feature type="binding site" evidence="12">
    <location>
        <position position="279"/>
    </location>
    <ligand>
        <name>Zn(2+)</name>
        <dbReference type="ChEBI" id="CHEBI:29105"/>
    </ligand>
</feature>
<keyword evidence="6" id="KW-0805">Transcription regulation</keyword>
<dbReference type="PROSITE" id="PS50157">
    <property type="entry name" value="ZINC_FINGER_C2H2_2"/>
    <property type="match status" value="7"/>
</dbReference>
<dbReference type="PANTHER" id="PTHR24384">
    <property type="entry name" value="FINGER PUTATIVE TRANSCRIPTION FACTOR FAMILY-RELATED"/>
    <property type="match status" value="1"/>
</dbReference>
<comment type="caution">
    <text evidence="17">The sequence shown here is derived from an EMBL/GenBank/DDBJ whole genome shotgun (WGS) entry which is preliminary data.</text>
</comment>
<dbReference type="GO" id="GO:0005634">
    <property type="term" value="C:nucleus"/>
    <property type="evidence" value="ECO:0007669"/>
    <property type="project" value="UniProtKB-SubCell"/>
</dbReference>
<keyword evidence="4 10" id="KW-0863">Zinc-finger</keyword>
<evidence type="ECO:0000256" key="1">
    <source>
        <dbReference type="ARBA" id="ARBA00004123"/>
    </source>
</evidence>
<feature type="domain" description="C2H2-type" evidence="14">
    <location>
        <begin position="632"/>
        <end position="659"/>
    </location>
</feature>
<feature type="compositionally biased region" description="Basic and acidic residues" evidence="13">
    <location>
        <begin position="1057"/>
        <end position="1067"/>
    </location>
</feature>
<gene>
    <name evidence="17" type="ORF">CLODIP_2_CD07862</name>
</gene>
<keyword evidence="2 12" id="KW-0479">Metal-binding</keyword>
<keyword evidence="9" id="KW-0539">Nucleus</keyword>
<organism evidence="17 18">
    <name type="scientific">Cloeon dipterum</name>
    <dbReference type="NCBI Taxonomy" id="197152"/>
    <lineage>
        <taxon>Eukaryota</taxon>
        <taxon>Metazoa</taxon>
        <taxon>Ecdysozoa</taxon>
        <taxon>Arthropoda</taxon>
        <taxon>Hexapoda</taxon>
        <taxon>Insecta</taxon>
        <taxon>Pterygota</taxon>
        <taxon>Palaeoptera</taxon>
        <taxon>Ephemeroptera</taxon>
        <taxon>Pisciforma</taxon>
        <taxon>Baetidae</taxon>
        <taxon>Cloeon</taxon>
    </lineage>
</organism>
<evidence type="ECO:0000256" key="9">
    <source>
        <dbReference type="ARBA" id="ARBA00023242"/>
    </source>
</evidence>
<dbReference type="PROSITE" id="PS51915">
    <property type="entry name" value="ZAD"/>
    <property type="match status" value="1"/>
</dbReference>
<dbReference type="GO" id="GO:0000978">
    <property type="term" value="F:RNA polymerase II cis-regulatory region sequence-specific DNA binding"/>
    <property type="evidence" value="ECO:0007669"/>
    <property type="project" value="TreeGrafter"/>
</dbReference>
<protein>
    <recommendedName>
        <fullName evidence="19">THAP-type domain-containing protein</fullName>
    </recommendedName>
</protein>
<evidence type="ECO:0000259" key="16">
    <source>
        <dbReference type="PROSITE" id="PS51915"/>
    </source>
</evidence>
<dbReference type="GO" id="GO:0000981">
    <property type="term" value="F:DNA-binding transcription factor activity, RNA polymerase II-specific"/>
    <property type="evidence" value="ECO:0007669"/>
    <property type="project" value="TreeGrafter"/>
</dbReference>
<feature type="domain" description="C2H2-type" evidence="14">
    <location>
        <begin position="810"/>
        <end position="837"/>
    </location>
</feature>
<feature type="region of interest" description="Disordered" evidence="13">
    <location>
        <begin position="1055"/>
        <end position="1074"/>
    </location>
</feature>
<sequence>MREDRHNRQSDRSTDIFCFLSLSYAIDVKLLSVLTTPVTRYLGGNSEFPDNFGAIILSPCKVWFDTGCFASLNKKMSDACKACGDLQSDVPANVLFHSFPADLKRRSTWEERCKKGSTIKPLSSDLTDGQNWAVCSRHFRKEDYITISDDIHFLKPIAVPSIFGNVLTGIISETANVAAPIQEIKVMTGTEPIVVGDKRTNLKVTQITEKDKNYYKPFDKASEAHNWRCRCRICGKIWSGSVLCNIFSDRVNKASLADKINSCLPVKVLSTDEFPTKICKQCMTKIDEFHAFRQSAKNADLEFIEENNRFKLVKALEAQANILRRLSSQPQQDVTKASTATSVVSINVIESEPEDNKDGVLEQSEASNRQRKRKSNPAGDEPLKRVKIFRLQGSKAKKAKGVHVKTESGDEEEIEGEVGASNSEMSLEEEVKITPRTRRFNLRSAPKPNVIFTNMGYPSELKKTQRSAGPSILRKTVSESPELKELVPPDLPPELEEVSEPRKKRESRLKGRKPRSKRYFVTRKIYGDRIINQKCDFKGCEVISETVHKYLQHRYLQHDESNFSFCKVCSQVYETKPRNMDNGHRHLPDSCSMPVVSVEPTNDQTYRCDECSREFTDKGKLIQHNKSKHGCYNCGECGKKFKVLYEFKKHVQDHIFTKGGVPLRGSKKKNNSKFNCELCKESNASFVQLQAHVLRSHDQDFQFLPCDCCSSIFYTEQLLRLHKELRNSEEVQLCENCGSTFVTATEMRNHKKACITITNKPVACKLCNIFVHPNKMHTHMNWHVTQENPERCQKCLLILWSSCKHNCKLYRCEACQLSFNGYPKFLSHKRSHVSKDAMYYCNICEIATFSSFDDLVAHFKVHSHEELRQSQIKYISNFPMHRICQEPNCLEVLHKNTLRKHRNNKHTVKAPPKLSVEEVLTCPSCNEVLPGVNEYIDHRMNHTEPYELPCSHCDLKFDSETRRTIHIMRCHSETSRVTCDTCKRVFNSMQKLRVHIMRHIKYKPYVCRYPNCKAAYYLFGDWRKHSMLHVGLNPNYCKLCNKQFMKAETLMAHNKKWHPEGEPKQEKEELEEEEKVEEDIIYQCSKCTFRDRAEMVVIDHLERDHAHEEEESCEKVLLELASGEAVWQ</sequence>
<comment type="subcellular location">
    <subcellularLocation>
        <location evidence="1">Nucleus</location>
    </subcellularLocation>
</comment>
<evidence type="ECO:0000256" key="6">
    <source>
        <dbReference type="ARBA" id="ARBA00023015"/>
    </source>
</evidence>
<keyword evidence="3" id="KW-0677">Repeat</keyword>
<dbReference type="Pfam" id="PF07776">
    <property type="entry name" value="zf-AD"/>
    <property type="match status" value="1"/>
</dbReference>
<evidence type="ECO:0000259" key="15">
    <source>
        <dbReference type="PROSITE" id="PS50950"/>
    </source>
</evidence>
<feature type="region of interest" description="Disordered" evidence="13">
    <location>
        <begin position="399"/>
        <end position="429"/>
    </location>
</feature>
<dbReference type="SMART" id="SM00355">
    <property type="entry name" value="ZnF_C2H2"/>
    <property type="match status" value="15"/>
</dbReference>